<evidence type="ECO:0000313" key="1">
    <source>
        <dbReference type="Ensembl" id="ENSOARP00020042354.1"/>
    </source>
</evidence>
<protein>
    <submittedName>
        <fullName evidence="1">Uncharacterized protein</fullName>
    </submittedName>
</protein>
<proteinExistence type="predicted"/>
<reference evidence="1" key="3">
    <citation type="submission" date="2025-09" db="UniProtKB">
        <authorList>
            <consortium name="Ensembl"/>
        </authorList>
    </citation>
    <scope>IDENTIFICATION</scope>
</reference>
<dbReference type="Ensembl" id="ENSOART00020062141.1">
    <property type="protein sequence ID" value="ENSOARP00020042354.1"/>
    <property type="gene ID" value="ENSOARG00020034638.1"/>
</dbReference>
<accession>A0AC11DCX1</accession>
<name>A0AC11DCX1_SHEEP</name>
<reference evidence="1" key="2">
    <citation type="submission" date="2025-08" db="UniProtKB">
        <authorList>
            <consortium name="Ensembl"/>
        </authorList>
    </citation>
    <scope>IDENTIFICATION</scope>
</reference>
<reference evidence="1" key="1">
    <citation type="submission" date="2020-11" db="EMBL/GenBank/DDBJ databases">
        <authorList>
            <person name="Davenport K.M."/>
            <person name="Bickhart D.M."/>
            <person name="Smith T.P.L."/>
            <person name="Murdoch B.M."/>
            <person name="Rosen B.D."/>
        </authorList>
    </citation>
    <scope>NUCLEOTIDE SEQUENCE [LARGE SCALE GENOMIC DNA]</scope>
    <source>
        <strain evidence="1">OAR_USU_Benz2616</strain>
    </source>
</reference>
<organism evidence="1">
    <name type="scientific">Ovis aries</name>
    <name type="common">Sheep</name>
    <dbReference type="NCBI Taxonomy" id="9940"/>
    <lineage>
        <taxon>Eukaryota</taxon>
        <taxon>Metazoa</taxon>
        <taxon>Chordata</taxon>
        <taxon>Craniata</taxon>
        <taxon>Vertebrata</taxon>
        <taxon>Euteleostomi</taxon>
        <taxon>Mammalia</taxon>
        <taxon>Eutheria</taxon>
        <taxon>Laurasiatheria</taxon>
        <taxon>Artiodactyla</taxon>
        <taxon>Ruminantia</taxon>
        <taxon>Pecora</taxon>
        <taxon>Bovidae</taxon>
        <taxon>Caprinae</taxon>
        <taxon>Ovis</taxon>
    </lineage>
</organism>
<sequence length="101" mass="11338">MDWLDLLAGHGTLNSLLQHHSSKAPILWRSAFFTVQLSHPYMTTGKTIALTRWILVSKVMSLLLNMLSRLIITFLPGSKCLLISWLQSPSAVILEPPQNKV</sequence>